<evidence type="ECO:0000256" key="1">
    <source>
        <dbReference type="SAM" id="MobiDB-lite"/>
    </source>
</evidence>
<feature type="compositionally biased region" description="Low complexity" evidence="1">
    <location>
        <begin position="149"/>
        <end position="158"/>
    </location>
</feature>
<organism evidence="2 3">
    <name type="scientific">Sporisorium scitamineum</name>
    <dbReference type="NCBI Taxonomy" id="49012"/>
    <lineage>
        <taxon>Eukaryota</taxon>
        <taxon>Fungi</taxon>
        <taxon>Dikarya</taxon>
        <taxon>Basidiomycota</taxon>
        <taxon>Ustilaginomycotina</taxon>
        <taxon>Ustilaginomycetes</taxon>
        <taxon>Ustilaginales</taxon>
        <taxon>Ustilaginaceae</taxon>
        <taxon>Sporisorium</taxon>
    </lineage>
</organism>
<accession>A0A0F7RY00</accession>
<gene>
    <name evidence="2" type="primary">SSCI32130.1</name>
</gene>
<protein>
    <submittedName>
        <fullName evidence="2">Uncharacterized protein</fullName>
    </submittedName>
</protein>
<feature type="region of interest" description="Disordered" evidence="1">
    <location>
        <begin position="343"/>
        <end position="417"/>
    </location>
</feature>
<feature type="region of interest" description="Disordered" evidence="1">
    <location>
        <begin position="148"/>
        <end position="182"/>
    </location>
</feature>
<feature type="compositionally biased region" description="Acidic residues" evidence="1">
    <location>
        <begin position="160"/>
        <end position="175"/>
    </location>
</feature>
<dbReference type="Proteomes" id="UP000242770">
    <property type="component" value="Unassembled WGS sequence"/>
</dbReference>
<dbReference type="EMBL" id="CCFA01001775">
    <property type="protein sequence ID" value="CDR99954.1"/>
    <property type="molecule type" value="Genomic_DNA"/>
</dbReference>
<reference evidence="3" key="1">
    <citation type="submission" date="2014-06" db="EMBL/GenBank/DDBJ databases">
        <authorList>
            <person name="Berkman P.J."/>
        </authorList>
    </citation>
    <scope>NUCLEOTIDE SEQUENCE [LARGE SCALE GENOMIC DNA]</scope>
</reference>
<evidence type="ECO:0000313" key="2">
    <source>
        <dbReference type="EMBL" id="CDR99954.1"/>
    </source>
</evidence>
<name>A0A0F7RY00_9BASI</name>
<proteinExistence type="predicted"/>
<sequence length="625" mass="67667">MLTYASTWMTKQEVECAKHNSSTLRNNGGGGGGGQANKRKRSHASSNATSGGGRLHHFCVSSPYAVHTGRGLNLAALNSGVHTKKCIVTYMSRMLQPWCAPSLRCCLLDDALGSGPVVLVRVEDFCLVRPAKRSQFLSLIDRYGRECQHQPQPQQQQQEGGDDAMEVFSDNDDDAGDHGSGRRRIGVLVSDSWAEHEAAELRRKVLSCLRVWHLSDENQPLSSKQLESVAKFLAWCATGLDMKLLRTLSSTLSKLLANCRTNAYIKAMVERTSCEQMDRDATMQAQGEMAVGLTQAMQACHAKYWPVFGGKLLKHDLNAELVDLFKGVRFAYELGAVHKAKDSRATRRSLKSGSANDGVSAERSEQDEDDAADDDDQVDEQAQEDDGEDVDRRASKQARTSVGAGEAATPEDQSGWDLQVVRSATSGEEHPAIALDGMMEESEESQEEDHGMLGTDLSTITAGGDDLVAGVHAANAEQAWNEYNGQFGGEGVEQVEETQRMTKRDGYGRARAGLMKAKIPIASEAVVVAGQTGGVESATSGKLDAEVDAKHMVKGRDAVVGGPSMTLAEYAKARGVGASASQEAKWMCESNTGELTEDEWVSKMVECEFGQAFYQLASAWAWLAV</sequence>
<feature type="region of interest" description="Disordered" evidence="1">
    <location>
        <begin position="19"/>
        <end position="52"/>
    </location>
</feature>
<feature type="compositionally biased region" description="Acidic residues" evidence="1">
    <location>
        <begin position="365"/>
        <end position="389"/>
    </location>
</feature>
<evidence type="ECO:0000313" key="3">
    <source>
        <dbReference type="Proteomes" id="UP000242770"/>
    </source>
</evidence>
<keyword evidence="3" id="KW-1185">Reference proteome</keyword>
<dbReference type="AlphaFoldDB" id="A0A0F7RY00"/>